<dbReference type="AlphaFoldDB" id="A0A2J7TIC1"/>
<evidence type="ECO:0000256" key="1">
    <source>
        <dbReference type="SAM" id="MobiDB-lite"/>
    </source>
</evidence>
<feature type="region of interest" description="Disordered" evidence="1">
    <location>
        <begin position="61"/>
        <end position="81"/>
    </location>
</feature>
<feature type="signal peptide" evidence="2">
    <location>
        <begin position="1"/>
        <end position="21"/>
    </location>
</feature>
<sequence length="81" mass="8349">MKKLLTALTLSAIFASGAAFAYNGTPNAAAGARGHNAPSSAEATPGVIAGHPHAKAETFREAEAGESYHGPFSPTRNHRFD</sequence>
<evidence type="ECO:0000313" key="4">
    <source>
        <dbReference type="Proteomes" id="UP000236286"/>
    </source>
</evidence>
<feature type="chain" id="PRO_5014440938" evidence="2">
    <location>
        <begin position="22"/>
        <end position="81"/>
    </location>
</feature>
<proteinExistence type="predicted"/>
<dbReference type="Proteomes" id="UP000236286">
    <property type="component" value="Unassembled WGS sequence"/>
</dbReference>
<organism evidence="3 4">
    <name type="scientific">Methylocella silvestris</name>
    <dbReference type="NCBI Taxonomy" id="199596"/>
    <lineage>
        <taxon>Bacteria</taxon>
        <taxon>Pseudomonadati</taxon>
        <taxon>Pseudomonadota</taxon>
        <taxon>Alphaproteobacteria</taxon>
        <taxon>Hyphomicrobiales</taxon>
        <taxon>Beijerinckiaceae</taxon>
        <taxon>Methylocella</taxon>
    </lineage>
</organism>
<name>A0A2J7TIC1_METSI</name>
<reference evidence="3 4" key="1">
    <citation type="submission" date="2017-10" db="EMBL/GenBank/DDBJ databases">
        <title>Genome announcement of Methylocella silvestris TVC from permafrost.</title>
        <authorList>
            <person name="Wang J."/>
            <person name="Geng K."/>
            <person name="Ul-Haque F."/>
            <person name="Crombie A.T."/>
            <person name="Street L.E."/>
            <person name="Wookey P.A."/>
            <person name="Murrell J.C."/>
            <person name="Pratscher J."/>
        </authorList>
    </citation>
    <scope>NUCLEOTIDE SEQUENCE [LARGE SCALE GENOMIC DNA]</scope>
    <source>
        <strain evidence="3 4">TVC</strain>
    </source>
</reference>
<evidence type="ECO:0000256" key="2">
    <source>
        <dbReference type="SAM" id="SignalP"/>
    </source>
</evidence>
<keyword evidence="2" id="KW-0732">Signal</keyword>
<feature type="region of interest" description="Disordered" evidence="1">
    <location>
        <begin position="25"/>
        <end position="47"/>
    </location>
</feature>
<dbReference type="RefSeq" id="WP_102843117.1">
    <property type="nucleotide sequence ID" value="NZ_PDZR01000006.1"/>
</dbReference>
<comment type="caution">
    <text evidence="3">The sequence shown here is derived from an EMBL/GenBank/DDBJ whole genome shotgun (WGS) entry which is preliminary data.</text>
</comment>
<dbReference type="OrthoDB" id="10016481at2"/>
<gene>
    <name evidence="3" type="ORF">CR492_07435</name>
</gene>
<evidence type="ECO:0000313" key="3">
    <source>
        <dbReference type="EMBL" id="PNG26520.1"/>
    </source>
</evidence>
<accession>A0A2J7TIC1</accession>
<protein>
    <submittedName>
        <fullName evidence="3">Uncharacterized protein</fullName>
    </submittedName>
</protein>
<dbReference type="EMBL" id="PDZR01000006">
    <property type="protein sequence ID" value="PNG26520.1"/>
    <property type="molecule type" value="Genomic_DNA"/>
</dbReference>